<dbReference type="HOGENOM" id="CLU_1394323_0_0_0"/>
<organism evidence="1 2">
    <name type="scientific">Defluviitoga tunisiensis</name>
    <dbReference type="NCBI Taxonomy" id="1006576"/>
    <lineage>
        <taxon>Bacteria</taxon>
        <taxon>Thermotogati</taxon>
        <taxon>Thermotogota</taxon>
        <taxon>Thermotogae</taxon>
        <taxon>Petrotogales</taxon>
        <taxon>Petrotogaceae</taxon>
        <taxon>Defluviitoga</taxon>
    </lineage>
</organism>
<dbReference type="EMBL" id="LN824141">
    <property type="protein sequence ID" value="CEP78192.1"/>
    <property type="molecule type" value="Genomic_DNA"/>
</dbReference>
<sequence length="195" mass="23147">MEFHYLLFSHDGDFVEVKDVNYQEPNILVINDSFLKQLKNKKNRQDYDYIGYFLVEEDNNDLSGIVRHLKVDSRGKGPLKAVYTDHISDMVRELYGDFVEIISRFIGLRKVIASFNELIVENNILNSYDFWLENIIIDVDFDQQDLIAQRVTKFVNLYLIRIYEGLFRKNIDLLKKYESQITYKILETGIMQKIL</sequence>
<protein>
    <submittedName>
        <fullName evidence="1">Uncharacterized protein</fullName>
    </submittedName>
</protein>
<proteinExistence type="predicted"/>
<dbReference type="OrthoDB" id="48618at2"/>
<reference evidence="2" key="1">
    <citation type="submission" date="2014-11" db="EMBL/GenBank/DDBJ databases">
        <authorList>
            <person name="Wibberg D."/>
        </authorList>
    </citation>
    <scope>NUCLEOTIDE SEQUENCE [LARGE SCALE GENOMIC DNA]</scope>
    <source>
        <strain evidence="2">L3</strain>
    </source>
</reference>
<evidence type="ECO:0000313" key="2">
    <source>
        <dbReference type="Proteomes" id="UP000032809"/>
    </source>
</evidence>
<dbReference type="RefSeq" id="WP_045087692.1">
    <property type="nucleotide sequence ID" value="NZ_LN824141.1"/>
</dbReference>
<evidence type="ECO:0000313" key="1">
    <source>
        <dbReference type="EMBL" id="CEP78192.1"/>
    </source>
</evidence>
<accession>A0A0C7NQP8</accession>
<gene>
    <name evidence="1" type="ORF">DTL3_0888</name>
</gene>
<dbReference type="STRING" id="1006576.DTL3_0888"/>
<dbReference type="AlphaFoldDB" id="A0A0C7NQP8"/>
<dbReference type="KEGG" id="dtn:DTL3_0888"/>
<keyword evidence="2" id="KW-1185">Reference proteome</keyword>
<name>A0A0C7NQP8_DEFTU</name>
<dbReference type="Proteomes" id="UP000032809">
    <property type="component" value="Chromosome I"/>
</dbReference>